<dbReference type="Proteomes" id="UP001595817">
    <property type="component" value="Unassembled WGS sequence"/>
</dbReference>
<sequence>MKYIMTLFWSVILTNVLGYVVSSVQGTENNFTLVTVIGVIIAVLIFVIDAVLPKNEAIADHH</sequence>
<name>A0ABV8X0S9_9LACT</name>
<comment type="caution">
    <text evidence="2">The sequence shown here is derived from an EMBL/GenBank/DDBJ whole genome shotgun (WGS) entry which is preliminary data.</text>
</comment>
<keyword evidence="1" id="KW-0812">Transmembrane</keyword>
<dbReference type="InterPro" id="IPR021324">
    <property type="entry name" value="DUF2929"/>
</dbReference>
<keyword evidence="1" id="KW-1133">Transmembrane helix</keyword>
<evidence type="ECO:0000313" key="2">
    <source>
        <dbReference type="EMBL" id="MFC4409508.1"/>
    </source>
</evidence>
<accession>A0ABV8X0S9</accession>
<dbReference type="RefSeq" id="WP_378152331.1">
    <property type="nucleotide sequence ID" value="NZ_JBHSEC010000003.1"/>
</dbReference>
<evidence type="ECO:0000256" key="1">
    <source>
        <dbReference type="SAM" id="Phobius"/>
    </source>
</evidence>
<reference evidence="3" key="1">
    <citation type="journal article" date="2019" name="Int. J. Syst. Evol. Microbiol.">
        <title>The Global Catalogue of Microorganisms (GCM) 10K type strain sequencing project: providing services to taxonomists for standard genome sequencing and annotation.</title>
        <authorList>
            <consortium name="The Broad Institute Genomics Platform"/>
            <consortium name="The Broad Institute Genome Sequencing Center for Infectious Disease"/>
            <person name="Wu L."/>
            <person name="Ma J."/>
        </authorList>
    </citation>
    <scope>NUCLEOTIDE SEQUENCE [LARGE SCALE GENOMIC DNA]</scope>
    <source>
        <strain evidence="3">CCUG 59778</strain>
    </source>
</reference>
<organism evidence="2 3">
    <name type="scientific">Chungangia koreensis</name>
    <dbReference type="NCBI Taxonomy" id="752657"/>
    <lineage>
        <taxon>Bacteria</taxon>
        <taxon>Bacillati</taxon>
        <taxon>Bacillota</taxon>
        <taxon>Bacilli</taxon>
        <taxon>Lactobacillales</taxon>
        <taxon>Chungangia</taxon>
    </lineage>
</organism>
<dbReference type="EMBL" id="JBHSEC010000003">
    <property type="protein sequence ID" value="MFC4409508.1"/>
    <property type="molecule type" value="Genomic_DNA"/>
</dbReference>
<protein>
    <submittedName>
        <fullName evidence="2">YjzD family protein</fullName>
    </submittedName>
</protein>
<keyword evidence="3" id="KW-1185">Reference proteome</keyword>
<gene>
    <name evidence="2" type="ORF">ACFOZY_03540</name>
</gene>
<feature type="transmembrane region" description="Helical" evidence="1">
    <location>
        <begin position="32"/>
        <end position="52"/>
    </location>
</feature>
<evidence type="ECO:0000313" key="3">
    <source>
        <dbReference type="Proteomes" id="UP001595817"/>
    </source>
</evidence>
<keyword evidence="1" id="KW-0472">Membrane</keyword>
<dbReference type="Pfam" id="PF11151">
    <property type="entry name" value="DUF2929"/>
    <property type="match status" value="1"/>
</dbReference>
<proteinExistence type="predicted"/>